<feature type="transmembrane region" description="Helical" evidence="10">
    <location>
        <begin position="386"/>
        <end position="408"/>
    </location>
</feature>
<proteinExistence type="inferred from homology"/>
<evidence type="ECO:0000256" key="10">
    <source>
        <dbReference type="SAM" id="Phobius"/>
    </source>
</evidence>
<accession>A0A0D2C1J9</accession>
<dbReference type="PANTHER" id="PTHR31806">
    <property type="entry name" value="PURINE-CYTOSINE PERMEASE FCY2-RELATED"/>
    <property type="match status" value="1"/>
</dbReference>
<feature type="transmembrane region" description="Helical" evidence="10">
    <location>
        <begin position="420"/>
        <end position="440"/>
    </location>
</feature>
<dbReference type="FunFam" id="1.10.4160.10:FF:000002">
    <property type="entry name" value="Purine-cytosine permease fcyB"/>
    <property type="match status" value="1"/>
</dbReference>
<dbReference type="OrthoDB" id="2116389at2759"/>
<dbReference type="GO" id="GO:0015851">
    <property type="term" value="P:nucleobase transport"/>
    <property type="evidence" value="ECO:0007669"/>
    <property type="project" value="UniProtKB-ARBA"/>
</dbReference>
<dbReference type="HOGENOM" id="CLU_026016_2_1_1"/>
<gene>
    <name evidence="11" type="ORF">PV06_04662</name>
</gene>
<keyword evidence="5 10" id="KW-0812">Transmembrane</keyword>
<feature type="transmembrane region" description="Helical" evidence="10">
    <location>
        <begin position="267"/>
        <end position="290"/>
    </location>
</feature>
<sequence>MSDSTTASPAEAASLGSQAEKGMMSEKTTTQPEGVSQLRGLGAGELENRGPRWLQTVQHYSNLLDRKLHIESRGIERVLPTERDENLNYLDMMFLWFSCSAVISTVATGILAGPSWLGLSVTNGFLAVFFGTSLGAACAAFMGTFGPRLGLRQIILARFSFGWYGGKLVALVNAITELGWCLVGVVIGGQILNYISGGSCPTVVGIIILSILSFVIAGFGYNIVHFYERYAFIPGFIATIILCAVASRHFDSGAPNVSHGATFSGSFLTMITICFGSASGFLPIASDYYITYPATTPRWKTFSLTWVGITVPMVFFQSVGLAIGGSLGSTPEWMEVYTTKGYGALIGTALKPVHGFGTFLMVVFFLGLVANNIPNTYSAGLSIQALTTYFAIIPRLFWTLVAVLIYAICGIAGRAHLMTIISNFLSVIGYWTSALFMIVLQEDLIFRRKTGYNVESYADKTKLPWGAAAVLSFLLGIVGAVLGMNQTWYVGVIARQIGQKGGELGVIMAFIFTGVSYAPLRWLERRYSGK</sequence>
<feature type="transmembrane region" description="Helical" evidence="10">
    <location>
        <begin position="504"/>
        <end position="523"/>
    </location>
</feature>
<evidence type="ECO:0000256" key="2">
    <source>
        <dbReference type="ARBA" id="ARBA00008974"/>
    </source>
</evidence>
<dbReference type="AlphaFoldDB" id="A0A0D2C1J9"/>
<dbReference type="PIRSF" id="PIRSF002744">
    <property type="entry name" value="Pur-cyt_permease"/>
    <property type="match status" value="1"/>
</dbReference>
<dbReference type="RefSeq" id="XP_016263788.1">
    <property type="nucleotide sequence ID" value="XM_016405582.1"/>
</dbReference>
<keyword evidence="6 10" id="KW-1133">Transmembrane helix</keyword>
<feature type="transmembrane region" description="Helical" evidence="10">
    <location>
        <begin position="93"/>
        <end position="113"/>
    </location>
</feature>
<reference evidence="11 12" key="1">
    <citation type="submission" date="2015-01" db="EMBL/GenBank/DDBJ databases">
        <title>The Genome Sequence of Exophiala oligosperma CBS72588.</title>
        <authorList>
            <consortium name="The Broad Institute Genomics Platform"/>
            <person name="Cuomo C."/>
            <person name="de Hoog S."/>
            <person name="Gorbushina A."/>
            <person name="Stielow B."/>
            <person name="Teixiera M."/>
            <person name="Abouelleil A."/>
            <person name="Chapman S.B."/>
            <person name="Priest M."/>
            <person name="Young S.K."/>
            <person name="Wortman J."/>
            <person name="Nusbaum C."/>
            <person name="Birren B."/>
        </authorList>
    </citation>
    <scope>NUCLEOTIDE SEQUENCE [LARGE SCALE GENOMIC DNA]</scope>
    <source>
        <strain evidence="11 12">CBS 72588</strain>
    </source>
</reference>
<evidence type="ECO:0000256" key="9">
    <source>
        <dbReference type="SAM" id="MobiDB-lite"/>
    </source>
</evidence>
<dbReference type="Gene3D" id="1.10.4160.10">
    <property type="entry name" value="Hydantoin permease"/>
    <property type="match status" value="1"/>
</dbReference>
<dbReference type="GO" id="GO:0005886">
    <property type="term" value="C:plasma membrane"/>
    <property type="evidence" value="ECO:0007669"/>
    <property type="project" value="TreeGrafter"/>
</dbReference>
<dbReference type="Proteomes" id="UP000053342">
    <property type="component" value="Unassembled WGS sequence"/>
</dbReference>
<dbReference type="InterPro" id="IPR001248">
    <property type="entry name" value="Pur-cyt_permease"/>
</dbReference>
<evidence type="ECO:0008006" key="13">
    <source>
        <dbReference type="Google" id="ProtNLM"/>
    </source>
</evidence>
<evidence type="ECO:0000256" key="5">
    <source>
        <dbReference type="ARBA" id="ARBA00022692"/>
    </source>
</evidence>
<keyword evidence="3 8" id="KW-0813">Transport</keyword>
<comment type="subcellular location">
    <subcellularLocation>
        <location evidence="1">Membrane</location>
        <topology evidence="1">Multi-pass membrane protein</topology>
    </subcellularLocation>
</comment>
<feature type="transmembrane region" description="Helical" evidence="10">
    <location>
        <begin position="203"/>
        <end position="223"/>
    </location>
</feature>
<keyword evidence="4" id="KW-0597">Phosphoprotein</keyword>
<dbReference type="PANTHER" id="PTHR31806:SF1">
    <property type="entry name" value="PURINE-CYTOSINE PERMEASE FCY2-RELATED"/>
    <property type="match status" value="1"/>
</dbReference>
<dbReference type="GO" id="GO:0022857">
    <property type="term" value="F:transmembrane transporter activity"/>
    <property type="evidence" value="ECO:0007669"/>
    <property type="project" value="InterPro"/>
</dbReference>
<feature type="region of interest" description="Disordered" evidence="9">
    <location>
        <begin position="1"/>
        <end position="36"/>
    </location>
</feature>
<organism evidence="11 12">
    <name type="scientific">Exophiala oligosperma</name>
    <dbReference type="NCBI Taxonomy" id="215243"/>
    <lineage>
        <taxon>Eukaryota</taxon>
        <taxon>Fungi</taxon>
        <taxon>Dikarya</taxon>
        <taxon>Ascomycota</taxon>
        <taxon>Pezizomycotina</taxon>
        <taxon>Eurotiomycetes</taxon>
        <taxon>Chaetothyriomycetidae</taxon>
        <taxon>Chaetothyriales</taxon>
        <taxon>Herpotrichiellaceae</taxon>
        <taxon>Exophiala</taxon>
    </lineage>
</organism>
<feature type="transmembrane region" description="Helical" evidence="10">
    <location>
        <begin position="125"/>
        <end position="147"/>
    </location>
</feature>
<protein>
    <recommendedName>
        <fullName evidence="13">NCS1 nucleoside transporter</fullName>
    </recommendedName>
</protein>
<evidence type="ECO:0000256" key="1">
    <source>
        <dbReference type="ARBA" id="ARBA00004141"/>
    </source>
</evidence>
<evidence type="ECO:0000256" key="6">
    <source>
        <dbReference type="ARBA" id="ARBA00022989"/>
    </source>
</evidence>
<feature type="transmembrane region" description="Helical" evidence="10">
    <location>
        <begin position="168"/>
        <end position="191"/>
    </location>
</feature>
<evidence type="ECO:0000256" key="4">
    <source>
        <dbReference type="ARBA" id="ARBA00022553"/>
    </source>
</evidence>
<evidence type="ECO:0000256" key="3">
    <source>
        <dbReference type="ARBA" id="ARBA00022448"/>
    </source>
</evidence>
<comment type="similarity">
    <text evidence="2 8">Belongs to the purine-cytosine permease (2.A.39) family.</text>
</comment>
<keyword evidence="12" id="KW-1185">Reference proteome</keyword>
<dbReference type="InterPro" id="IPR026030">
    <property type="entry name" value="Pur-cyt_permease_Fcy2/21/22"/>
</dbReference>
<evidence type="ECO:0000313" key="11">
    <source>
        <dbReference type="EMBL" id="KIW43572.1"/>
    </source>
</evidence>
<feature type="transmembrane region" description="Helical" evidence="10">
    <location>
        <begin position="353"/>
        <end position="374"/>
    </location>
</feature>
<dbReference type="Pfam" id="PF02133">
    <property type="entry name" value="Transp_cyt_pur"/>
    <property type="match status" value="1"/>
</dbReference>
<dbReference type="VEuPathDB" id="FungiDB:PV06_04662"/>
<dbReference type="STRING" id="215243.A0A0D2C1J9"/>
<dbReference type="GO" id="GO:0000329">
    <property type="term" value="C:fungal-type vacuole membrane"/>
    <property type="evidence" value="ECO:0007669"/>
    <property type="project" value="TreeGrafter"/>
</dbReference>
<evidence type="ECO:0000313" key="12">
    <source>
        <dbReference type="Proteomes" id="UP000053342"/>
    </source>
</evidence>
<dbReference type="EMBL" id="KN847335">
    <property type="protein sequence ID" value="KIW43572.1"/>
    <property type="molecule type" value="Genomic_DNA"/>
</dbReference>
<evidence type="ECO:0000256" key="7">
    <source>
        <dbReference type="ARBA" id="ARBA00023136"/>
    </source>
</evidence>
<feature type="transmembrane region" description="Helical" evidence="10">
    <location>
        <begin position="302"/>
        <end position="324"/>
    </location>
</feature>
<evidence type="ECO:0000256" key="8">
    <source>
        <dbReference type="PIRNR" id="PIRNR002744"/>
    </source>
</evidence>
<name>A0A0D2C1J9_9EURO</name>
<feature type="transmembrane region" description="Helical" evidence="10">
    <location>
        <begin position="463"/>
        <end position="484"/>
    </location>
</feature>
<dbReference type="GeneID" id="27356736"/>
<feature type="transmembrane region" description="Helical" evidence="10">
    <location>
        <begin position="230"/>
        <end position="247"/>
    </location>
</feature>
<keyword evidence="7 8" id="KW-0472">Membrane</keyword>